<evidence type="ECO:0000256" key="1">
    <source>
        <dbReference type="SAM" id="MobiDB-lite"/>
    </source>
</evidence>
<gene>
    <name evidence="2" type="ORF">NOSIN_00080</name>
</gene>
<dbReference type="Proteomes" id="UP000189004">
    <property type="component" value="Unassembled WGS sequence"/>
</dbReference>
<comment type="caution">
    <text evidence="2">The sequence shown here is derived from an EMBL/GenBank/DDBJ whole genome shotgun (WGS) entry which is preliminary data.</text>
</comment>
<keyword evidence="3" id="KW-1185">Reference proteome</keyword>
<name>A0A1V3BUT2_9ACTN</name>
<dbReference type="RefSeq" id="WP_077688768.1">
    <property type="nucleotide sequence ID" value="NZ_MCOK01000001.1"/>
</dbReference>
<accession>A0A1V3BUT2</accession>
<proteinExistence type="predicted"/>
<dbReference type="AlphaFoldDB" id="A0A1V3BUT2"/>
<feature type="compositionally biased region" description="Basic and acidic residues" evidence="1">
    <location>
        <begin position="13"/>
        <end position="25"/>
    </location>
</feature>
<dbReference type="OrthoDB" id="9916995at2"/>
<dbReference type="EMBL" id="MCOK01000001">
    <property type="protein sequence ID" value="OOC52427.1"/>
    <property type="molecule type" value="Genomic_DNA"/>
</dbReference>
<protein>
    <submittedName>
        <fullName evidence="2">Uncharacterized protein</fullName>
    </submittedName>
</protein>
<feature type="region of interest" description="Disordered" evidence="1">
    <location>
        <begin position="1"/>
        <end position="25"/>
    </location>
</feature>
<sequence>MIRTWGTPPEPTAEDHPEMVARQDTRTGVQRCRTGCVAIEDTRGISSDTDSHSFLCHGCGGAVCIGCRTTPVVSGPLFCTPYGNAQAGNYASMGAEDVEVPAYAPITAGQMRALLAGVGDDVPLRALFDPHLKTGMQNWDVVAARHILQGKAPEGPQVRFALYLSKAGA</sequence>
<dbReference type="STRING" id="501010.NOSIN_00080"/>
<evidence type="ECO:0000313" key="2">
    <source>
        <dbReference type="EMBL" id="OOC52427.1"/>
    </source>
</evidence>
<evidence type="ECO:0000313" key="3">
    <source>
        <dbReference type="Proteomes" id="UP000189004"/>
    </source>
</evidence>
<reference evidence="3" key="1">
    <citation type="submission" date="2016-08" db="EMBL/GenBank/DDBJ databases">
        <authorList>
            <person name="Tokovenko B."/>
            <person name="Kalinowski J."/>
        </authorList>
    </citation>
    <scope>NUCLEOTIDE SEQUENCE [LARGE SCALE GENOMIC DNA]</scope>
    <source>
        <strain evidence="3">UTMC102</strain>
    </source>
</reference>
<organism evidence="2 3">
    <name type="scientific">Nocardiopsis sinuspersici</name>
    <dbReference type="NCBI Taxonomy" id="501010"/>
    <lineage>
        <taxon>Bacteria</taxon>
        <taxon>Bacillati</taxon>
        <taxon>Actinomycetota</taxon>
        <taxon>Actinomycetes</taxon>
        <taxon>Streptosporangiales</taxon>
        <taxon>Nocardiopsidaceae</taxon>
        <taxon>Nocardiopsis</taxon>
    </lineage>
</organism>